<keyword evidence="2" id="KW-0812">Transmembrane</keyword>
<proteinExistence type="predicted"/>
<keyword evidence="2" id="KW-0472">Membrane</keyword>
<dbReference type="Proteomes" id="UP001611548">
    <property type="component" value="Unassembled WGS sequence"/>
</dbReference>
<evidence type="ECO:0000256" key="2">
    <source>
        <dbReference type="SAM" id="Phobius"/>
    </source>
</evidence>
<feature type="compositionally biased region" description="Gly residues" evidence="1">
    <location>
        <begin position="209"/>
        <end position="223"/>
    </location>
</feature>
<keyword evidence="4" id="KW-1185">Reference proteome</keyword>
<dbReference type="InterPro" id="IPR010419">
    <property type="entry name" value="CO_DH_gsu"/>
</dbReference>
<evidence type="ECO:0000313" key="3">
    <source>
        <dbReference type="EMBL" id="MFI1964264.1"/>
    </source>
</evidence>
<evidence type="ECO:0000256" key="1">
    <source>
        <dbReference type="SAM" id="MobiDB-lite"/>
    </source>
</evidence>
<feature type="compositionally biased region" description="Acidic residues" evidence="1">
    <location>
        <begin position="283"/>
        <end position="307"/>
    </location>
</feature>
<organism evidence="3 4">
    <name type="scientific">Streptomyces pathocidini</name>
    <dbReference type="NCBI Taxonomy" id="1650571"/>
    <lineage>
        <taxon>Bacteria</taxon>
        <taxon>Bacillati</taxon>
        <taxon>Actinomycetota</taxon>
        <taxon>Actinomycetes</taxon>
        <taxon>Kitasatosporales</taxon>
        <taxon>Streptomycetaceae</taxon>
        <taxon>Streptomyces</taxon>
    </lineage>
</organism>
<feature type="transmembrane region" description="Helical" evidence="2">
    <location>
        <begin position="364"/>
        <end position="383"/>
    </location>
</feature>
<reference evidence="3 4" key="1">
    <citation type="submission" date="2024-10" db="EMBL/GenBank/DDBJ databases">
        <title>The Natural Products Discovery Center: Release of the First 8490 Sequenced Strains for Exploring Actinobacteria Biosynthetic Diversity.</title>
        <authorList>
            <person name="Kalkreuter E."/>
            <person name="Kautsar S.A."/>
            <person name="Yang D."/>
            <person name="Bader C.D."/>
            <person name="Teijaro C.N."/>
            <person name="Fluegel L."/>
            <person name="Davis C.M."/>
            <person name="Simpson J.R."/>
            <person name="Lauterbach L."/>
            <person name="Steele A.D."/>
            <person name="Gui C."/>
            <person name="Meng S."/>
            <person name="Li G."/>
            <person name="Viehrig K."/>
            <person name="Ye F."/>
            <person name="Su P."/>
            <person name="Kiefer A.F."/>
            <person name="Nichols A."/>
            <person name="Cepeda A.J."/>
            <person name="Yan W."/>
            <person name="Fan B."/>
            <person name="Jiang Y."/>
            <person name="Adhikari A."/>
            <person name="Zheng C.-J."/>
            <person name="Schuster L."/>
            <person name="Cowan T.M."/>
            <person name="Smanski M.J."/>
            <person name="Chevrette M.G."/>
            <person name="De Carvalho L.P.S."/>
            <person name="Shen B."/>
        </authorList>
    </citation>
    <scope>NUCLEOTIDE SEQUENCE [LARGE SCALE GENOMIC DNA]</scope>
    <source>
        <strain evidence="3 4">NPDC020327</strain>
    </source>
</reference>
<dbReference type="PANTHER" id="PTHR38588:SF1">
    <property type="entry name" value="BLL0334 PROTEIN"/>
    <property type="match status" value="1"/>
</dbReference>
<keyword evidence="2" id="KW-1133">Transmembrane helix</keyword>
<name>A0ABW7UNP1_9ACTN</name>
<feature type="region of interest" description="Disordered" evidence="1">
    <location>
        <begin position="153"/>
        <end position="354"/>
    </location>
</feature>
<evidence type="ECO:0000313" key="4">
    <source>
        <dbReference type="Proteomes" id="UP001611548"/>
    </source>
</evidence>
<dbReference type="RefSeq" id="WP_398718187.1">
    <property type="nucleotide sequence ID" value="NZ_JBIRWE010000003.1"/>
</dbReference>
<feature type="compositionally biased region" description="Low complexity" evidence="1">
    <location>
        <begin position="193"/>
        <end position="208"/>
    </location>
</feature>
<dbReference type="Gene3D" id="3.30.530.20">
    <property type="match status" value="1"/>
</dbReference>
<dbReference type="EMBL" id="JBIRWE010000003">
    <property type="protein sequence ID" value="MFI1964264.1"/>
    <property type="molecule type" value="Genomic_DNA"/>
</dbReference>
<dbReference type="InterPro" id="IPR023393">
    <property type="entry name" value="START-like_dom_sf"/>
</dbReference>
<dbReference type="SUPFAM" id="SSF55961">
    <property type="entry name" value="Bet v1-like"/>
    <property type="match status" value="1"/>
</dbReference>
<feature type="region of interest" description="Disordered" evidence="1">
    <location>
        <begin position="20"/>
        <end position="53"/>
    </location>
</feature>
<comment type="caution">
    <text evidence="3">The sequence shown here is derived from an EMBL/GenBank/DDBJ whole genome shotgun (WGS) entry which is preliminary data.</text>
</comment>
<sequence>MEHEVFVPFSADTVRQALADPGRVSRAVPGFQRGADGPPDAPSAHSEPGPVDLSGRLKLRVGASTITYRGGLRVTELDSGDFAVEGGGTEARGGGSVKLAMSVRVSAADGGSVLACTGTVSSDGRLTAAGDAASAVAGRRLLDRFAARLTSGLESDPIGQGDPGDDNRRVIPGIPAPEKPSPASPPDASADRGTNGSSGASGASDASGASGGQDGPAGSGTSGSPGTSAASAAQAEGNKGNEGNEGNGEAGDEGAGKSEGEPAGDAGDGAAGELNGGERDGGADEDGGLDEEGGLGENGGLDEDGGLGEELKAHLENEPPAEAAHARRTMIGRSAEEVDHAPPRGRYAPVPAPEPATATATLRWAAPAAAALLASAVVVSRVLRRRR</sequence>
<accession>A0ABW7UNP1</accession>
<dbReference type="PANTHER" id="PTHR38588">
    <property type="entry name" value="BLL0334 PROTEIN"/>
    <property type="match status" value="1"/>
</dbReference>
<protein>
    <submittedName>
        <fullName evidence="3">CoxG family protein</fullName>
    </submittedName>
</protein>
<gene>
    <name evidence="3" type="ORF">ACH429_09080</name>
</gene>
<feature type="compositionally biased region" description="Low complexity" evidence="1">
    <location>
        <begin position="224"/>
        <end position="238"/>
    </location>
</feature>
<feature type="compositionally biased region" description="Pro residues" evidence="1">
    <location>
        <begin position="174"/>
        <end position="185"/>
    </location>
</feature>